<dbReference type="AlphaFoldDB" id="A0A7R9Q7A5"/>
<evidence type="ECO:0000313" key="1">
    <source>
        <dbReference type="EMBL" id="CAD7635102.1"/>
    </source>
</evidence>
<name>A0A7R9Q7A5_9ACAR</name>
<dbReference type="GO" id="GO:0042274">
    <property type="term" value="P:ribosomal small subunit biogenesis"/>
    <property type="evidence" value="ECO:0007669"/>
    <property type="project" value="TreeGrafter"/>
</dbReference>
<dbReference type="GO" id="GO:0005730">
    <property type="term" value="C:nucleolus"/>
    <property type="evidence" value="ECO:0007669"/>
    <property type="project" value="TreeGrafter"/>
</dbReference>
<dbReference type="InterPro" id="IPR050781">
    <property type="entry name" value="CWC22_splicing_factor"/>
</dbReference>
<gene>
    <name evidence="1" type="ORF">OSB1V03_LOCUS15494</name>
</gene>
<dbReference type="PANTHER" id="PTHR18034:SF4">
    <property type="entry name" value="NUCLEOLAR MIF4G DOMAIN-CONTAINING PROTEIN 1"/>
    <property type="match status" value="1"/>
</dbReference>
<dbReference type="GO" id="GO:0003723">
    <property type="term" value="F:RNA binding"/>
    <property type="evidence" value="ECO:0007669"/>
    <property type="project" value="TreeGrafter"/>
</dbReference>
<keyword evidence="2" id="KW-1185">Reference proteome</keyword>
<sequence length="278" mass="31762">MKELILRIQNEAKNVDKNSLSGNRITFLLDSLIAIKNNNMTKFKGYGIEVDVKLIENTLKSTVKKSRVNSISGSYEAILHSSHWYSFTQNFEAINSDKRQTNLMNANTSAGDDCNEQLMKTLRLNTPLRRSLVMALLSANDYIDASQRLISIGKKQFSEVTNIALNFSIRDKISELESLEANQQLVLSQLVLDLLKLNALPITCLKVVHFTDMNETFVRFIRRILKPILDDESLIQQILSKIPNKDSFATAIRLFIECFIDPKHRHKLDLKHLQLKAN</sequence>
<dbReference type="OrthoDB" id="10260961at2759"/>
<dbReference type="EMBL" id="CAJPIZ010016021">
    <property type="protein sequence ID" value="CAG2115532.1"/>
    <property type="molecule type" value="Genomic_DNA"/>
</dbReference>
<reference evidence="1" key="1">
    <citation type="submission" date="2020-11" db="EMBL/GenBank/DDBJ databases">
        <authorList>
            <person name="Tran Van P."/>
        </authorList>
    </citation>
    <scope>NUCLEOTIDE SEQUENCE</scope>
</reference>
<organism evidence="1">
    <name type="scientific">Medioppia subpectinata</name>
    <dbReference type="NCBI Taxonomy" id="1979941"/>
    <lineage>
        <taxon>Eukaryota</taxon>
        <taxon>Metazoa</taxon>
        <taxon>Ecdysozoa</taxon>
        <taxon>Arthropoda</taxon>
        <taxon>Chelicerata</taxon>
        <taxon>Arachnida</taxon>
        <taxon>Acari</taxon>
        <taxon>Acariformes</taxon>
        <taxon>Sarcoptiformes</taxon>
        <taxon>Oribatida</taxon>
        <taxon>Brachypylina</taxon>
        <taxon>Oppioidea</taxon>
        <taxon>Oppiidae</taxon>
        <taxon>Medioppia</taxon>
    </lineage>
</organism>
<dbReference type="EMBL" id="OC870596">
    <property type="protein sequence ID" value="CAD7635102.1"/>
    <property type="molecule type" value="Genomic_DNA"/>
</dbReference>
<dbReference type="Proteomes" id="UP000759131">
    <property type="component" value="Unassembled WGS sequence"/>
</dbReference>
<proteinExistence type="predicted"/>
<dbReference type="PANTHER" id="PTHR18034">
    <property type="entry name" value="CELL CYCLE CONTROL PROTEIN CWF22-RELATED"/>
    <property type="match status" value="1"/>
</dbReference>
<accession>A0A7R9Q7A5</accession>
<evidence type="ECO:0000313" key="2">
    <source>
        <dbReference type="Proteomes" id="UP000759131"/>
    </source>
</evidence>
<protein>
    <submittedName>
        <fullName evidence="1">Uncharacterized protein</fullName>
    </submittedName>
</protein>